<dbReference type="GO" id="GO:0005634">
    <property type="term" value="C:nucleus"/>
    <property type="evidence" value="ECO:0007669"/>
    <property type="project" value="TreeGrafter"/>
</dbReference>
<dbReference type="GO" id="GO:0005516">
    <property type="term" value="F:calmodulin binding"/>
    <property type="evidence" value="ECO:0007669"/>
    <property type="project" value="InterPro"/>
</dbReference>
<dbReference type="EMBL" id="JALJOQ010000056">
    <property type="protein sequence ID" value="KAK9803794.1"/>
    <property type="molecule type" value="Genomic_DNA"/>
</dbReference>
<sequence length="738" mass="79788">MSGSKDACTDEFLFAFGAQLAEYIAPHVPKHIVQQAINRTLEYAVAHGGLPAPIIPHPNQPQAPPQSGPAQHALAHPPSQPPPAGQPGRNLELVFVHDCRNHGCNVLHCVLCKHNPNKRCQGNFAHKYWVGDKLLAKCEGEIAVELIDSASGERLSDNLNNYRVELCILDGNKYNTRVREAGEQRVEILDECEVLRNQKGDPLLIAAAANNDSQQPRLTLKFNGSTFTVPMREVKVTESSESVLAGTKRPPFRLVVRAVYAADGRRAPIRPAVSEEFVVVTKRTKNLKKQDIPSLDDPISKLNHIGKETVKKLNELKASADEAALELPISVDLFRVTKVREFQKLARMSEADGHLQQKLKQLLKLSKEKWDAACDHAKTAVQVDNRMRAWYMPNMSLGLLYNCTLGDIRPDYPVALVANHNHDGADFMEVIPTENQVPAQREQVRTTVQQAVRCWWSDNHEGWMIFTLGGRHFQTLEEIIQYSQSEGAAVNGVPPSPDQAPAHMMQAPMPPKGQQQPPQGAPQRFDRRWDGAPAGASGPPQDMHAAQRGEGPPGSYAAVQHRGGGMMMGPPQGGWEREDPSAMQGYGGMQPRGEQYGHMPRGPPPPQQYAQYPPPNSSGPPGFNPFDAEATRPFHEGQHGAVQGGAAAAGGAPSTGPQQTEPQAANAAAAPLDQADKGGVPPPEEAAAKVQSTEHATAAPAGDTTVTEPAAKRARKSEDDSAPADSAAPASAPLAKEG</sequence>
<feature type="compositionally biased region" description="Low complexity" evidence="1">
    <location>
        <begin position="723"/>
        <end position="738"/>
    </location>
</feature>
<gene>
    <name evidence="2" type="ORF">WJX73_009593</name>
</gene>
<dbReference type="GO" id="GO:0003700">
    <property type="term" value="F:DNA-binding transcription factor activity"/>
    <property type="evidence" value="ECO:0007669"/>
    <property type="project" value="TreeGrafter"/>
</dbReference>
<organism evidence="2 3">
    <name type="scientific">Symbiochloris irregularis</name>
    <dbReference type="NCBI Taxonomy" id="706552"/>
    <lineage>
        <taxon>Eukaryota</taxon>
        <taxon>Viridiplantae</taxon>
        <taxon>Chlorophyta</taxon>
        <taxon>core chlorophytes</taxon>
        <taxon>Trebouxiophyceae</taxon>
        <taxon>Trebouxiales</taxon>
        <taxon>Trebouxiaceae</taxon>
        <taxon>Symbiochloris</taxon>
    </lineage>
</organism>
<feature type="compositionally biased region" description="Pro residues" evidence="1">
    <location>
        <begin position="601"/>
        <end position="618"/>
    </location>
</feature>
<dbReference type="Proteomes" id="UP001465755">
    <property type="component" value="Unassembled WGS sequence"/>
</dbReference>
<proteinExistence type="predicted"/>
<feature type="compositionally biased region" description="Low complexity" evidence="1">
    <location>
        <begin position="639"/>
        <end position="673"/>
    </location>
</feature>
<evidence type="ECO:0000313" key="2">
    <source>
        <dbReference type="EMBL" id="KAK9803794.1"/>
    </source>
</evidence>
<name>A0AAW1P4W7_9CHLO</name>
<dbReference type="InterPro" id="IPR012416">
    <property type="entry name" value="CBP60"/>
</dbReference>
<dbReference type="AlphaFoldDB" id="A0AAW1P4W7"/>
<comment type="caution">
    <text evidence="2">The sequence shown here is derived from an EMBL/GenBank/DDBJ whole genome shotgun (WGS) entry which is preliminary data.</text>
</comment>
<feature type="region of interest" description="Disordered" evidence="1">
    <location>
        <begin position="487"/>
        <end position="738"/>
    </location>
</feature>
<protein>
    <submittedName>
        <fullName evidence="2">Uncharacterized protein</fullName>
    </submittedName>
</protein>
<feature type="compositionally biased region" description="Low complexity" evidence="1">
    <location>
        <begin position="499"/>
        <end position="523"/>
    </location>
</feature>
<feature type="compositionally biased region" description="Basic and acidic residues" evidence="1">
    <location>
        <begin position="629"/>
        <end position="638"/>
    </location>
</feature>
<dbReference type="PANTHER" id="PTHR31713">
    <property type="entry name" value="OS02G0177800 PROTEIN"/>
    <property type="match status" value="1"/>
</dbReference>
<feature type="compositionally biased region" description="Pro residues" evidence="1">
    <location>
        <begin position="53"/>
        <end position="67"/>
    </location>
</feature>
<accession>A0AAW1P4W7</accession>
<reference evidence="2 3" key="1">
    <citation type="journal article" date="2024" name="Nat. Commun.">
        <title>Phylogenomics reveals the evolutionary origins of lichenization in chlorophyte algae.</title>
        <authorList>
            <person name="Puginier C."/>
            <person name="Libourel C."/>
            <person name="Otte J."/>
            <person name="Skaloud P."/>
            <person name="Haon M."/>
            <person name="Grisel S."/>
            <person name="Petersen M."/>
            <person name="Berrin J.G."/>
            <person name="Delaux P.M."/>
            <person name="Dal Grande F."/>
            <person name="Keller J."/>
        </authorList>
    </citation>
    <scope>NUCLEOTIDE SEQUENCE [LARGE SCALE GENOMIC DNA]</scope>
    <source>
        <strain evidence="2 3">SAG 2036</strain>
    </source>
</reference>
<evidence type="ECO:0000313" key="3">
    <source>
        <dbReference type="Proteomes" id="UP001465755"/>
    </source>
</evidence>
<feature type="compositionally biased region" description="Low complexity" evidence="1">
    <location>
        <begin position="68"/>
        <end position="77"/>
    </location>
</feature>
<dbReference type="PANTHER" id="PTHR31713:SF96">
    <property type="entry name" value="OS02G0562300 PROTEIN"/>
    <property type="match status" value="1"/>
</dbReference>
<keyword evidence="3" id="KW-1185">Reference proteome</keyword>
<feature type="region of interest" description="Disordered" evidence="1">
    <location>
        <begin position="52"/>
        <end position="87"/>
    </location>
</feature>
<dbReference type="GO" id="GO:0043565">
    <property type="term" value="F:sequence-specific DNA binding"/>
    <property type="evidence" value="ECO:0007669"/>
    <property type="project" value="TreeGrafter"/>
</dbReference>
<dbReference type="GO" id="GO:0080142">
    <property type="term" value="P:regulation of salicylic acid biosynthetic process"/>
    <property type="evidence" value="ECO:0007669"/>
    <property type="project" value="TreeGrafter"/>
</dbReference>
<evidence type="ECO:0000256" key="1">
    <source>
        <dbReference type="SAM" id="MobiDB-lite"/>
    </source>
</evidence>